<dbReference type="EMBL" id="GBXM01028392">
    <property type="protein sequence ID" value="JAH80185.1"/>
    <property type="molecule type" value="Transcribed_RNA"/>
</dbReference>
<organism evidence="1">
    <name type="scientific">Anguilla anguilla</name>
    <name type="common">European freshwater eel</name>
    <name type="synonym">Muraena anguilla</name>
    <dbReference type="NCBI Taxonomy" id="7936"/>
    <lineage>
        <taxon>Eukaryota</taxon>
        <taxon>Metazoa</taxon>
        <taxon>Chordata</taxon>
        <taxon>Craniata</taxon>
        <taxon>Vertebrata</taxon>
        <taxon>Euteleostomi</taxon>
        <taxon>Actinopterygii</taxon>
        <taxon>Neopterygii</taxon>
        <taxon>Teleostei</taxon>
        <taxon>Anguilliformes</taxon>
        <taxon>Anguillidae</taxon>
        <taxon>Anguilla</taxon>
    </lineage>
</organism>
<name>A0A0E9VS22_ANGAN</name>
<sequence length="35" mass="3693">MLFVGINNAEVFGGLLSSPYCSTTGNCGPLHNEFC</sequence>
<protein>
    <submittedName>
        <fullName evidence="1">Uncharacterized protein</fullName>
    </submittedName>
</protein>
<reference evidence="1" key="1">
    <citation type="submission" date="2014-11" db="EMBL/GenBank/DDBJ databases">
        <authorList>
            <person name="Amaro Gonzalez C."/>
        </authorList>
    </citation>
    <scope>NUCLEOTIDE SEQUENCE</scope>
</reference>
<reference evidence="1" key="2">
    <citation type="journal article" date="2015" name="Fish Shellfish Immunol.">
        <title>Early steps in the European eel (Anguilla anguilla)-Vibrio vulnificus interaction in the gills: Role of the RtxA13 toxin.</title>
        <authorList>
            <person name="Callol A."/>
            <person name="Pajuelo D."/>
            <person name="Ebbesson L."/>
            <person name="Teles M."/>
            <person name="MacKenzie S."/>
            <person name="Amaro C."/>
        </authorList>
    </citation>
    <scope>NUCLEOTIDE SEQUENCE</scope>
</reference>
<proteinExistence type="predicted"/>
<accession>A0A0E9VS22</accession>
<evidence type="ECO:0000313" key="1">
    <source>
        <dbReference type="EMBL" id="JAH80185.1"/>
    </source>
</evidence>
<dbReference type="AlphaFoldDB" id="A0A0E9VS22"/>